<feature type="transmembrane region" description="Helical" evidence="16">
    <location>
        <begin position="5"/>
        <end position="25"/>
    </location>
</feature>
<dbReference type="InterPro" id="IPR050277">
    <property type="entry name" value="Sodium:Solute_Symporter"/>
</dbReference>
<dbReference type="InterPro" id="IPR038377">
    <property type="entry name" value="Na/Glc_symporter_sf"/>
</dbReference>
<feature type="transmembrane region" description="Helical" evidence="16">
    <location>
        <begin position="275"/>
        <end position="299"/>
    </location>
</feature>
<keyword evidence="16" id="KW-0029">Amino-acid transport</keyword>
<dbReference type="NCBIfam" id="TIGR02121">
    <property type="entry name" value="Na_Pro_sym"/>
    <property type="match status" value="1"/>
</dbReference>
<dbReference type="GO" id="GO:0005298">
    <property type="term" value="F:proline:sodium symporter activity"/>
    <property type="evidence" value="ECO:0007669"/>
    <property type="project" value="UniProtKB-UniRule"/>
</dbReference>
<evidence type="ECO:0000256" key="10">
    <source>
        <dbReference type="ARBA" id="ARBA00023136"/>
    </source>
</evidence>
<comment type="subcellular location">
    <subcellularLocation>
        <location evidence="1 16">Cell membrane</location>
        <topology evidence="1 16">Multi-pass membrane protein</topology>
    </subcellularLocation>
</comment>
<evidence type="ECO:0000256" key="2">
    <source>
        <dbReference type="ARBA" id="ARBA00006434"/>
    </source>
</evidence>
<dbReference type="PROSITE" id="PS50283">
    <property type="entry name" value="NA_SOLUT_SYMP_3"/>
    <property type="match status" value="1"/>
</dbReference>
<feature type="transmembrane region" description="Helical" evidence="16">
    <location>
        <begin position="64"/>
        <end position="86"/>
    </location>
</feature>
<evidence type="ECO:0000313" key="18">
    <source>
        <dbReference type="Proteomes" id="UP000671852"/>
    </source>
</evidence>
<evidence type="ECO:0000256" key="15">
    <source>
        <dbReference type="RuleBase" id="RU362091"/>
    </source>
</evidence>
<protein>
    <recommendedName>
        <fullName evidence="13 16">Sodium/proline symporter</fullName>
    </recommendedName>
    <alternativeName>
        <fullName evidence="14 16">Proline permease</fullName>
    </alternativeName>
</protein>
<dbReference type="GO" id="GO:0005886">
    <property type="term" value="C:plasma membrane"/>
    <property type="evidence" value="ECO:0007669"/>
    <property type="project" value="UniProtKB-SubCell"/>
</dbReference>
<dbReference type="CDD" id="cd11475">
    <property type="entry name" value="SLC5sbd_PutP"/>
    <property type="match status" value="1"/>
</dbReference>
<evidence type="ECO:0000256" key="5">
    <source>
        <dbReference type="ARBA" id="ARBA00022692"/>
    </source>
</evidence>
<keyword evidence="9 16" id="KW-0406">Ion transport</keyword>
<dbReference type="InterPro" id="IPR001734">
    <property type="entry name" value="Na/solute_symporter"/>
</dbReference>
<dbReference type="InterPro" id="IPR011851">
    <property type="entry name" value="Na/Pro_symporter"/>
</dbReference>
<evidence type="ECO:0000256" key="11">
    <source>
        <dbReference type="ARBA" id="ARBA00023201"/>
    </source>
</evidence>
<dbReference type="EMBL" id="CP046072">
    <property type="protein sequence ID" value="QSZ42708.1"/>
    <property type="molecule type" value="Genomic_DNA"/>
</dbReference>
<keyword evidence="10 16" id="KW-0472">Membrane</keyword>
<dbReference type="Proteomes" id="UP000671852">
    <property type="component" value="Chromosome"/>
</dbReference>
<sequence>MQIEIIISFAGYMIVMLAIGFYFYFKTEDLSDYVLGGRGLNPSVTALSAGASDMSGWLLLGLPGMIYSDGLVGSWIAVGLVIGAYLNWHYVAKPLRVYTHHLNDSLTIPDYLANRFEDKGNMIRVVTAVVILFFYTLYTSSGLVGGAKLFQATFDIPYSDALLIGSFIIISYTFLGGYNAVSWTDFIQGILMMLALVVTPLVVLFELGGVDNAMAIIESVDPSRVDIIGSASIISIISLLAWGLGYFGQPHILVRFMSIRDKNEVSTAKKIGITWMIVSVIGSLSVGFFGLAYVVANGIDLADSEKVFITLSQLIFKPWIAGFLLAAILAAIMSTIDSQLLVSSSVLTRDIYHAIIHKSASNIELVWVGRATVIIVSIVAWLISADKDSSVLQLVSYAWAGFGAAFGPLIILSLYSPNITKLGAISGMLVGALTVIVYKQLEGGVFDIFELLPGFILSWITILVISRYSSPNSSSISRTFDEVQEQLKS</sequence>
<evidence type="ECO:0000256" key="8">
    <source>
        <dbReference type="ARBA" id="ARBA00023053"/>
    </source>
</evidence>
<evidence type="ECO:0000256" key="7">
    <source>
        <dbReference type="ARBA" id="ARBA00022989"/>
    </source>
</evidence>
<evidence type="ECO:0000256" key="4">
    <source>
        <dbReference type="ARBA" id="ARBA00022475"/>
    </source>
</evidence>
<keyword evidence="3 16" id="KW-0813">Transport</keyword>
<evidence type="ECO:0000256" key="6">
    <source>
        <dbReference type="ARBA" id="ARBA00022847"/>
    </source>
</evidence>
<keyword evidence="8 16" id="KW-0915">Sodium</keyword>
<keyword evidence="4 16" id="KW-1003">Cell membrane</keyword>
<keyword evidence="18" id="KW-1185">Reference proteome</keyword>
<keyword evidence="11 16" id="KW-0739">Sodium transport</keyword>
<evidence type="ECO:0000256" key="16">
    <source>
        <dbReference type="RuleBase" id="RU366012"/>
    </source>
</evidence>
<dbReference type="GO" id="GO:0031402">
    <property type="term" value="F:sodium ion binding"/>
    <property type="evidence" value="ECO:0007669"/>
    <property type="project" value="UniProtKB-UniRule"/>
</dbReference>
<feature type="transmembrane region" description="Helical" evidence="16">
    <location>
        <begin position="121"/>
        <end position="138"/>
    </location>
</feature>
<keyword evidence="7 16" id="KW-1133">Transmembrane helix</keyword>
<feature type="transmembrane region" description="Helical" evidence="16">
    <location>
        <begin position="227"/>
        <end position="254"/>
    </location>
</feature>
<dbReference type="GO" id="GO:0015824">
    <property type="term" value="P:proline transport"/>
    <property type="evidence" value="ECO:0007669"/>
    <property type="project" value="UniProtKB-UniRule"/>
</dbReference>
<feature type="transmembrane region" description="Helical" evidence="16">
    <location>
        <begin position="363"/>
        <end position="384"/>
    </location>
</feature>
<feature type="transmembrane region" description="Helical" evidence="16">
    <location>
        <begin position="396"/>
        <end position="415"/>
    </location>
</feature>
<dbReference type="KEGG" id="saqt:GJV85_11490"/>
<evidence type="ECO:0000256" key="14">
    <source>
        <dbReference type="ARBA" id="ARBA00082709"/>
    </source>
</evidence>
<dbReference type="Pfam" id="PF00474">
    <property type="entry name" value="SSF"/>
    <property type="match status" value="1"/>
</dbReference>
<feature type="transmembrane region" description="Helical" evidence="16">
    <location>
        <begin position="422"/>
        <end position="439"/>
    </location>
</feature>
<evidence type="ECO:0000313" key="17">
    <source>
        <dbReference type="EMBL" id="QSZ42708.1"/>
    </source>
</evidence>
<feature type="transmembrane region" description="Helical" evidence="16">
    <location>
        <begin position="158"/>
        <end position="178"/>
    </location>
</feature>
<reference evidence="17" key="2">
    <citation type="submission" date="2021-04" db="EMBL/GenBank/DDBJ databases">
        <title>Isolation and characterization of a novel species of the genus Sulfurimonas.</title>
        <authorList>
            <person name="Fukui M."/>
        </authorList>
    </citation>
    <scope>NUCLEOTIDE SEQUENCE</scope>
    <source>
        <strain evidence="17">H1576</strain>
    </source>
</reference>
<accession>A0A975B239</accession>
<comment type="function">
    <text evidence="16">Catalyzes the sodium-dependent uptake of extracellular L-proline.</text>
</comment>
<evidence type="ECO:0000256" key="1">
    <source>
        <dbReference type="ARBA" id="ARBA00004651"/>
    </source>
</evidence>
<evidence type="ECO:0000256" key="9">
    <source>
        <dbReference type="ARBA" id="ARBA00023065"/>
    </source>
</evidence>
<feature type="transmembrane region" description="Helical" evidence="16">
    <location>
        <begin position="451"/>
        <end position="468"/>
    </location>
</feature>
<keyword evidence="5 16" id="KW-0812">Transmembrane</keyword>
<comment type="similarity">
    <text evidence="2 15">Belongs to the sodium:solute symporter (SSF) (TC 2.A.21) family.</text>
</comment>
<dbReference type="AlphaFoldDB" id="A0A975B239"/>
<feature type="transmembrane region" description="Helical" evidence="16">
    <location>
        <begin position="319"/>
        <end position="342"/>
    </location>
</feature>
<organism evidence="17 18">
    <name type="scientific">Sulfurimonas aquatica</name>
    <dbReference type="NCBI Taxonomy" id="2672570"/>
    <lineage>
        <taxon>Bacteria</taxon>
        <taxon>Pseudomonadati</taxon>
        <taxon>Campylobacterota</taxon>
        <taxon>Epsilonproteobacteria</taxon>
        <taxon>Campylobacterales</taxon>
        <taxon>Sulfurimonadaceae</taxon>
        <taxon>Sulfurimonas</taxon>
    </lineage>
</organism>
<gene>
    <name evidence="17" type="primary">putP</name>
    <name evidence="17" type="ORF">GJV85_11490</name>
</gene>
<evidence type="ECO:0000256" key="13">
    <source>
        <dbReference type="ARBA" id="ARBA00067214"/>
    </source>
</evidence>
<dbReference type="Gene3D" id="1.20.1730.10">
    <property type="entry name" value="Sodium/glucose cotransporter"/>
    <property type="match status" value="1"/>
</dbReference>
<dbReference type="PANTHER" id="PTHR48086">
    <property type="entry name" value="SODIUM/PROLINE SYMPORTER-RELATED"/>
    <property type="match status" value="1"/>
</dbReference>
<dbReference type="PANTHER" id="PTHR48086:SF3">
    <property type="entry name" value="SODIUM_PROLINE SYMPORTER"/>
    <property type="match status" value="1"/>
</dbReference>
<reference evidence="17" key="1">
    <citation type="submission" date="2019-11" db="EMBL/GenBank/DDBJ databases">
        <authorList>
            <person name="Kojima H."/>
        </authorList>
    </citation>
    <scope>NUCLEOTIDE SEQUENCE</scope>
    <source>
        <strain evidence="17">H1576</strain>
    </source>
</reference>
<dbReference type="FunFam" id="1.20.1730.10:FF:000002">
    <property type="entry name" value="Sodium/proline symporter"/>
    <property type="match status" value="1"/>
</dbReference>
<comment type="catalytic activity">
    <reaction evidence="12">
        <text>L-proline(in) + Na(+)(in) = L-proline(out) + Na(+)(out)</text>
        <dbReference type="Rhea" id="RHEA:28967"/>
        <dbReference type="ChEBI" id="CHEBI:29101"/>
        <dbReference type="ChEBI" id="CHEBI:60039"/>
    </reaction>
</comment>
<keyword evidence="6 16" id="KW-0769">Symport</keyword>
<dbReference type="NCBIfam" id="TIGR00813">
    <property type="entry name" value="sss"/>
    <property type="match status" value="1"/>
</dbReference>
<evidence type="ECO:0000256" key="3">
    <source>
        <dbReference type="ARBA" id="ARBA00022448"/>
    </source>
</evidence>
<evidence type="ECO:0000256" key="12">
    <source>
        <dbReference type="ARBA" id="ARBA00033708"/>
    </source>
</evidence>
<name>A0A975B239_9BACT</name>
<dbReference type="GO" id="GO:0015193">
    <property type="term" value="F:L-proline transmembrane transporter activity"/>
    <property type="evidence" value="ECO:0007669"/>
    <property type="project" value="TreeGrafter"/>
</dbReference>
<proteinExistence type="inferred from homology"/>
<dbReference type="RefSeq" id="WP_207561519.1">
    <property type="nucleotide sequence ID" value="NZ_CP046072.1"/>
</dbReference>
<feature type="transmembrane region" description="Helical" evidence="16">
    <location>
        <begin position="190"/>
        <end position="207"/>
    </location>
</feature>